<reference evidence="4" key="1">
    <citation type="submission" date="2011-07" db="EMBL/GenBank/DDBJ databases">
        <authorList>
            <consortium name="Caenorhabditis brenneri Sequencing and Analysis Consortium"/>
            <person name="Wilson R.K."/>
        </authorList>
    </citation>
    <scope>NUCLEOTIDE SEQUENCE [LARGE SCALE GENOMIC DNA]</scope>
    <source>
        <strain evidence="4">PB2801</strain>
    </source>
</reference>
<name>G0P718_CAEBE</name>
<feature type="compositionally biased region" description="Basic and acidic residues" evidence="2">
    <location>
        <begin position="270"/>
        <end position="284"/>
    </location>
</feature>
<evidence type="ECO:0000256" key="2">
    <source>
        <dbReference type="SAM" id="MobiDB-lite"/>
    </source>
</evidence>
<keyword evidence="4" id="KW-1185">Reference proteome</keyword>
<accession>G0P718</accession>
<evidence type="ECO:0000313" key="4">
    <source>
        <dbReference type="Proteomes" id="UP000008068"/>
    </source>
</evidence>
<feature type="region of interest" description="Disordered" evidence="2">
    <location>
        <begin position="1"/>
        <end position="41"/>
    </location>
</feature>
<feature type="region of interest" description="Disordered" evidence="2">
    <location>
        <begin position="247"/>
        <end position="313"/>
    </location>
</feature>
<feature type="compositionally biased region" description="Polar residues" evidence="2">
    <location>
        <begin position="87"/>
        <end position="100"/>
    </location>
</feature>
<sequence length="313" mass="35723">MGNGYNADPPIYWDGSGEVNKDYTQESNQSDVSQGWSEAPQQQWSDYNHSIGGYYVYPDVYQPDYSGTCQEAYYDPQYATGNDMLAQDSQQPVDTLTPSNEGKPEKPASKKKKTPKVQEKPEGIPEADPTPEELLVLKLLDKAKVEMVKEKELLEQEKDETDEMKRMDKDRVDKERRKLEALRSAITDPNDLEGQKIIEKQRIKLRHVKDTERCRNQRKTAPTPPPEVVERRRAIWAENQRLRYKNMTVEQREKKRARGRAAFQASQAKIKQEKAEKAAAKEAAEESEEPIEPEIERPDGGGAGEAETTSSSY</sequence>
<dbReference type="Proteomes" id="UP000008068">
    <property type="component" value="Unassembled WGS sequence"/>
</dbReference>
<feature type="coiled-coil region" evidence="1">
    <location>
        <begin position="137"/>
        <end position="167"/>
    </location>
</feature>
<proteinExistence type="predicted"/>
<feature type="compositionally biased region" description="Polar residues" evidence="2">
    <location>
        <begin position="25"/>
        <end position="41"/>
    </location>
</feature>
<organism evidence="4">
    <name type="scientific">Caenorhabditis brenneri</name>
    <name type="common">Nematode worm</name>
    <dbReference type="NCBI Taxonomy" id="135651"/>
    <lineage>
        <taxon>Eukaryota</taxon>
        <taxon>Metazoa</taxon>
        <taxon>Ecdysozoa</taxon>
        <taxon>Nematoda</taxon>
        <taxon>Chromadorea</taxon>
        <taxon>Rhabditida</taxon>
        <taxon>Rhabditina</taxon>
        <taxon>Rhabditomorpha</taxon>
        <taxon>Rhabditoidea</taxon>
        <taxon>Rhabditidae</taxon>
        <taxon>Peloderinae</taxon>
        <taxon>Caenorhabditis</taxon>
    </lineage>
</organism>
<gene>
    <name evidence="3" type="ORF">CAEBREN_16909</name>
</gene>
<feature type="region of interest" description="Disordered" evidence="2">
    <location>
        <begin position="209"/>
        <end position="230"/>
    </location>
</feature>
<dbReference type="AlphaFoldDB" id="G0P718"/>
<dbReference type="HOGENOM" id="CLU_889141_0_0_1"/>
<evidence type="ECO:0000313" key="3">
    <source>
        <dbReference type="EMBL" id="EGT46790.1"/>
    </source>
</evidence>
<dbReference type="InParanoid" id="G0P718"/>
<protein>
    <submittedName>
        <fullName evidence="3">Uncharacterized protein</fullName>
    </submittedName>
</protein>
<dbReference type="EMBL" id="GL380106">
    <property type="protein sequence ID" value="EGT46790.1"/>
    <property type="molecule type" value="Genomic_DNA"/>
</dbReference>
<feature type="region of interest" description="Disordered" evidence="2">
    <location>
        <begin position="80"/>
        <end position="130"/>
    </location>
</feature>
<evidence type="ECO:0000256" key="1">
    <source>
        <dbReference type="SAM" id="Coils"/>
    </source>
</evidence>
<keyword evidence="1" id="KW-0175">Coiled coil</keyword>